<accession>A0A1I1ALR8</accession>
<dbReference type="PROSITE" id="PS50977">
    <property type="entry name" value="HTH_TETR_2"/>
    <property type="match status" value="1"/>
</dbReference>
<dbReference type="Gene3D" id="1.10.357.10">
    <property type="entry name" value="Tetracycline Repressor, domain 2"/>
    <property type="match status" value="1"/>
</dbReference>
<dbReference type="InterPro" id="IPR036271">
    <property type="entry name" value="Tet_transcr_reg_TetR-rel_C_sf"/>
</dbReference>
<feature type="DNA-binding region" description="H-T-H motif" evidence="4">
    <location>
        <begin position="58"/>
        <end position="77"/>
    </location>
</feature>
<feature type="domain" description="HTH tetR-type" evidence="5">
    <location>
        <begin position="35"/>
        <end position="95"/>
    </location>
</feature>
<gene>
    <name evidence="6" type="ORF">SAMN05421867_1207</name>
</gene>
<keyword evidence="2 4" id="KW-0238">DNA-binding</keyword>
<dbReference type="PANTHER" id="PTHR47506:SF6">
    <property type="entry name" value="HTH-TYPE TRANSCRIPTIONAL REPRESSOR NEMR"/>
    <property type="match status" value="1"/>
</dbReference>
<dbReference type="InterPro" id="IPR041583">
    <property type="entry name" value="TetR_C_31"/>
</dbReference>
<dbReference type="SUPFAM" id="SSF46689">
    <property type="entry name" value="Homeodomain-like"/>
    <property type="match status" value="1"/>
</dbReference>
<dbReference type="STRING" id="988821.SAMN05421867_1207"/>
<dbReference type="AlphaFoldDB" id="A0A1I1ALR8"/>
<dbReference type="Pfam" id="PF17940">
    <property type="entry name" value="TetR_C_31"/>
    <property type="match status" value="1"/>
</dbReference>
<keyword evidence="7" id="KW-1185">Reference proteome</keyword>
<sequence length="214" mass="23338">MAASDVAAADKVPIDLAHAPGAPATGTARTRRTDPDRRERILATTLDLVAEVGVAGVSHRKIAARADVPLGSMTYHFASMDELLHEAFTRLADAVAARFEARLGAARDHEEAVEAVVDLIHELSDGGPTSTRGNVLSYELYALAARDPRYRALTTAWMARSRRELERHFDPRITRRLDALIEGMSLHRALDEDPVDRTVTLAAVRAVVGEGDQR</sequence>
<evidence type="ECO:0000313" key="6">
    <source>
        <dbReference type="EMBL" id="SFB38981.1"/>
    </source>
</evidence>
<dbReference type="PANTHER" id="PTHR47506">
    <property type="entry name" value="TRANSCRIPTIONAL REGULATORY PROTEIN"/>
    <property type="match status" value="1"/>
</dbReference>
<organism evidence="6 7">
    <name type="scientific">Cellulomonas marina</name>
    <dbReference type="NCBI Taxonomy" id="988821"/>
    <lineage>
        <taxon>Bacteria</taxon>
        <taxon>Bacillati</taxon>
        <taxon>Actinomycetota</taxon>
        <taxon>Actinomycetes</taxon>
        <taxon>Micrococcales</taxon>
        <taxon>Cellulomonadaceae</taxon>
        <taxon>Cellulomonas</taxon>
    </lineage>
</organism>
<dbReference type="EMBL" id="FOKA01000020">
    <property type="protein sequence ID" value="SFB38981.1"/>
    <property type="molecule type" value="Genomic_DNA"/>
</dbReference>
<dbReference type="Proteomes" id="UP000199012">
    <property type="component" value="Unassembled WGS sequence"/>
</dbReference>
<protein>
    <submittedName>
        <fullName evidence="6">DNA-binding transcriptional regulator YbjK</fullName>
    </submittedName>
</protein>
<evidence type="ECO:0000256" key="2">
    <source>
        <dbReference type="ARBA" id="ARBA00023125"/>
    </source>
</evidence>
<name>A0A1I1ALR8_9CELL</name>
<evidence type="ECO:0000259" key="5">
    <source>
        <dbReference type="PROSITE" id="PS50977"/>
    </source>
</evidence>
<keyword evidence="1" id="KW-0805">Transcription regulation</keyword>
<proteinExistence type="predicted"/>
<evidence type="ECO:0000313" key="7">
    <source>
        <dbReference type="Proteomes" id="UP000199012"/>
    </source>
</evidence>
<dbReference type="InterPro" id="IPR009057">
    <property type="entry name" value="Homeodomain-like_sf"/>
</dbReference>
<reference evidence="6 7" key="1">
    <citation type="submission" date="2016-10" db="EMBL/GenBank/DDBJ databases">
        <authorList>
            <person name="de Groot N.N."/>
        </authorList>
    </citation>
    <scope>NUCLEOTIDE SEQUENCE [LARGE SCALE GENOMIC DNA]</scope>
    <source>
        <strain evidence="6 7">CGMCC 4.6945</strain>
    </source>
</reference>
<evidence type="ECO:0000256" key="1">
    <source>
        <dbReference type="ARBA" id="ARBA00023015"/>
    </source>
</evidence>
<evidence type="ECO:0000256" key="3">
    <source>
        <dbReference type="ARBA" id="ARBA00023163"/>
    </source>
</evidence>
<dbReference type="RefSeq" id="WP_239079017.1">
    <property type="nucleotide sequence ID" value="NZ_BONM01000033.1"/>
</dbReference>
<dbReference type="Pfam" id="PF00440">
    <property type="entry name" value="TetR_N"/>
    <property type="match status" value="1"/>
</dbReference>
<dbReference type="SUPFAM" id="SSF48498">
    <property type="entry name" value="Tetracyclin repressor-like, C-terminal domain"/>
    <property type="match status" value="1"/>
</dbReference>
<evidence type="ECO:0000256" key="4">
    <source>
        <dbReference type="PROSITE-ProRule" id="PRU00335"/>
    </source>
</evidence>
<dbReference type="InterPro" id="IPR001647">
    <property type="entry name" value="HTH_TetR"/>
</dbReference>
<keyword evidence="3" id="KW-0804">Transcription</keyword>
<dbReference type="GO" id="GO:0003677">
    <property type="term" value="F:DNA binding"/>
    <property type="evidence" value="ECO:0007669"/>
    <property type="project" value="UniProtKB-UniRule"/>
</dbReference>